<feature type="transmembrane region" description="Helical" evidence="1">
    <location>
        <begin position="73"/>
        <end position="100"/>
    </location>
</feature>
<organism evidence="2 3">
    <name type="scientific">Pandoraea nosoerga</name>
    <dbReference type="NCBI Taxonomy" id="2508296"/>
    <lineage>
        <taxon>Bacteria</taxon>
        <taxon>Pseudomonadati</taxon>
        <taxon>Pseudomonadota</taxon>
        <taxon>Betaproteobacteria</taxon>
        <taxon>Burkholderiales</taxon>
        <taxon>Burkholderiaceae</taxon>
        <taxon>Pandoraea</taxon>
    </lineage>
</organism>
<evidence type="ECO:0000313" key="2">
    <source>
        <dbReference type="EMBL" id="VVD75294.1"/>
    </source>
</evidence>
<accession>A0A5E4SLR0</accession>
<keyword evidence="1" id="KW-0812">Transmembrane</keyword>
<sequence length="171" mass="17733">MTSTTLSLIAQTLAIGVFATVIMDLWTLLLRRLFGVTPLDYALVGRWIGHMGAGQFAHAGIGRSRPVRGEKALGWAAHYAIGVAFAAGLVLVAGTAWLQAPAPGPALAFGVATVVLPFFVMQPAFGAGIAASKTPKPVQARVRSLITHAVFGLGLYAGGWLVNFAPRAIAG</sequence>
<reference evidence="2 3" key="1">
    <citation type="submission" date="2019-08" db="EMBL/GenBank/DDBJ databases">
        <authorList>
            <person name="Peeters C."/>
        </authorList>
    </citation>
    <scope>NUCLEOTIDE SEQUENCE [LARGE SCALE GENOMIC DNA]</scope>
    <source>
        <strain evidence="2 3">LMG 31109</strain>
    </source>
</reference>
<evidence type="ECO:0000313" key="3">
    <source>
        <dbReference type="Proteomes" id="UP000367825"/>
    </source>
</evidence>
<feature type="transmembrane region" description="Helical" evidence="1">
    <location>
        <begin position="6"/>
        <end position="29"/>
    </location>
</feature>
<keyword evidence="1" id="KW-0472">Membrane</keyword>
<keyword evidence="3" id="KW-1185">Reference proteome</keyword>
<dbReference type="InterPro" id="IPR021329">
    <property type="entry name" value="DUF2938"/>
</dbReference>
<dbReference type="OrthoDB" id="9812539at2"/>
<dbReference type="RefSeq" id="WP_150554350.1">
    <property type="nucleotide sequence ID" value="NZ_CABPSC010000002.1"/>
</dbReference>
<dbReference type="EMBL" id="CABPSC010000002">
    <property type="protein sequence ID" value="VVD75294.1"/>
    <property type="molecule type" value="Genomic_DNA"/>
</dbReference>
<gene>
    <name evidence="2" type="ORF">PNO31109_00799</name>
</gene>
<name>A0A5E4SLR0_9BURK</name>
<dbReference type="Pfam" id="PF11158">
    <property type="entry name" value="DUF2938"/>
    <property type="match status" value="1"/>
</dbReference>
<protein>
    <submittedName>
        <fullName evidence="2">Membrane protein</fullName>
    </submittedName>
</protein>
<keyword evidence="1" id="KW-1133">Transmembrane helix</keyword>
<feature type="transmembrane region" description="Helical" evidence="1">
    <location>
        <begin position="106"/>
        <end position="130"/>
    </location>
</feature>
<proteinExistence type="predicted"/>
<dbReference type="Proteomes" id="UP000367825">
    <property type="component" value="Unassembled WGS sequence"/>
</dbReference>
<dbReference type="AlphaFoldDB" id="A0A5E4SLR0"/>
<feature type="transmembrane region" description="Helical" evidence="1">
    <location>
        <begin position="142"/>
        <end position="162"/>
    </location>
</feature>
<evidence type="ECO:0000256" key="1">
    <source>
        <dbReference type="SAM" id="Phobius"/>
    </source>
</evidence>